<dbReference type="SMART" id="SM00906">
    <property type="entry name" value="Fungal_trans"/>
    <property type="match status" value="1"/>
</dbReference>
<dbReference type="Pfam" id="PF04082">
    <property type="entry name" value="Fungal_trans"/>
    <property type="match status" value="1"/>
</dbReference>
<accession>A0A1S9RSH0</accession>
<dbReference type="InterPro" id="IPR007219">
    <property type="entry name" value="XnlR_reg_dom"/>
</dbReference>
<dbReference type="CDD" id="cd12148">
    <property type="entry name" value="fungal_TF_MHR"/>
    <property type="match status" value="1"/>
</dbReference>
<evidence type="ECO:0000256" key="7">
    <source>
        <dbReference type="SAM" id="MobiDB-lite"/>
    </source>
</evidence>
<dbReference type="InterPro" id="IPR052073">
    <property type="entry name" value="Amide_Lactam_Regulators"/>
</dbReference>
<evidence type="ECO:0000313" key="9">
    <source>
        <dbReference type="EMBL" id="OOQ88489.1"/>
    </source>
</evidence>
<dbReference type="GO" id="GO:0006351">
    <property type="term" value="P:DNA-templated transcription"/>
    <property type="evidence" value="ECO:0007669"/>
    <property type="project" value="InterPro"/>
</dbReference>
<evidence type="ECO:0000256" key="6">
    <source>
        <dbReference type="ARBA" id="ARBA00023242"/>
    </source>
</evidence>
<dbReference type="AlphaFoldDB" id="A0A1S9RSH0"/>
<gene>
    <name evidence="9" type="ORF">PEBR_12360</name>
</gene>
<dbReference type="CDD" id="cd00067">
    <property type="entry name" value="GAL4"/>
    <property type="match status" value="1"/>
</dbReference>
<proteinExistence type="predicted"/>
<dbReference type="GO" id="GO:0008270">
    <property type="term" value="F:zinc ion binding"/>
    <property type="evidence" value="ECO:0007669"/>
    <property type="project" value="InterPro"/>
</dbReference>
<keyword evidence="6" id="KW-0539">Nucleus</keyword>
<dbReference type="PROSITE" id="PS00463">
    <property type="entry name" value="ZN2_CY6_FUNGAL_1"/>
    <property type="match status" value="1"/>
</dbReference>
<evidence type="ECO:0000313" key="10">
    <source>
        <dbReference type="Proteomes" id="UP000190744"/>
    </source>
</evidence>
<keyword evidence="3" id="KW-0805">Transcription regulation</keyword>
<name>A0A1S9RSH0_PENBI</name>
<feature type="region of interest" description="Disordered" evidence="7">
    <location>
        <begin position="117"/>
        <end position="262"/>
    </location>
</feature>
<keyword evidence="5" id="KW-0804">Transcription</keyword>
<evidence type="ECO:0000256" key="2">
    <source>
        <dbReference type="ARBA" id="ARBA00022833"/>
    </source>
</evidence>
<dbReference type="InterPro" id="IPR036864">
    <property type="entry name" value="Zn2-C6_fun-type_DNA-bd_sf"/>
</dbReference>
<sequence length="755" mass="84463">MIGERPSDGTPKATVAENSSFPAFSCFSEDLVSACSFNLDRISVFLHRHYSIPANLPVAFYGIMSAPLWLQFTGQQPKRKRAELACVACHSKKIRCDLQTRGGQGYGNCTKCATTGKDCRTRPSRRGRPSRLSAPPLTPPDSNASDHAKSGQKHQGPVSSQEQSNAAKDLDTHGNGHNDIEFNGDTDLIGFSPNIQPETILSASSRNEQRPEANLGEWTLPDNTSPAEITRDGTSRPVQGTIPNDSPATQRTEDHSEHNDSYPVGHVFLPELQTNARDQERQIAERLAIIPTLPDPNLQQSFAETYFEYCYPWCPVLDRDALSDDLMRSPLLVNALAVVGSHVNPPIIPHDGPATYYDRARTRFYNDEEADVMTSLKAISLFYWWSPRPPTILHRHSSWWWTSVIIRHCQQLGIHREPPLDHPLRQQIDLSMRRRIWWTAFARERLTALCQSKPCVIDPEDCTLSEPTLEDFPNPLTKGDGEIFIYWVRLCAIIGKVAKYMGRTCDSTSPTFPAHLARELIHWVQSLPPHLQLPIGSDSTKTFNRNIHQLHLPYLAVIIVIHLKRSSSTQPLPQAYPPAILAATCMARVMKDILSRGGTRFLMAITGWYCGTAFIALLQALRIEYLSKGANEDLDVLTLAVDQLRRMWPTAGVFYSGFSRLRPSTVVPDIDDQRAPGPELGVGDGAGYMAMADGIDWTAYFPFATPQTSVVASRLLIPHHEELYFDDDVFADPMLQFQDLFQACDTLSDANLFAY</sequence>
<evidence type="ECO:0000259" key="8">
    <source>
        <dbReference type="PROSITE" id="PS50048"/>
    </source>
</evidence>
<protein>
    <submittedName>
        <fullName evidence="9">Zn(II)2Cys6 transcription factor</fullName>
    </submittedName>
</protein>
<feature type="compositionally biased region" description="Polar residues" evidence="7">
    <location>
        <begin position="236"/>
        <end position="250"/>
    </location>
</feature>
<evidence type="ECO:0000256" key="3">
    <source>
        <dbReference type="ARBA" id="ARBA00023015"/>
    </source>
</evidence>
<keyword evidence="2" id="KW-0862">Zinc</keyword>
<dbReference type="PROSITE" id="PS50048">
    <property type="entry name" value="ZN2_CY6_FUNGAL_2"/>
    <property type="match status" value="1"/>
</dbReference>
<evidence type="ECO:0000256" key="4">
    <source>
        <dbReference type="ARBA" id="ARBA00023125"/>
    </source>
</evidence>
<feature type="compositionally biased region" description="Basic and acidic residues" evidence="7">
    <location>
        <begin position="251"/>
        <end position="260"/>
    </location>
</feature>
<dbReference type="PANTHER" id="PTHR47171">
    <property type="entry name" value="FARA-RELATED"/>
    <property type="match status" value="1"/>
</dbReference>
<feature type="compositionally biased region" description="Basic and acidic residues" evidence="7">
    <location>
        <begin position="168"/>
        <end position="180"/>
    </location>
</feature>
<dbReference type="GO" id="GO:0000981">
    <property type="term" value="F:DNA-binding transcription factor activity, RNA polymerase II-specific"/>
    <property type="evidence" value="ECO:0007669"/>
    <property type="project" value="InterPro"/>
</dbReference>
<dbReference type="SMART" id="SM00066">
    <property type="entry name" value="GAL4"/>
    <property type="match status" value="1"/>
</dbReference>
<keyword evidence="1" id="KW-0479">Metal-binding</keyword>
<keyword evidence="4" id="KW-0238">DNA-binding</keyword>
<dbReference type="GO" id="GO:0003677">
    <property type="term" value="F:DNA binding"/>
    <property type="evidence" value="ECO:0007669"/>
    <property type="project" value="UniProtKB-KW"/>
</dbReference>
<feature type="compositionally biased region" description="Polar residues" evidence="7">
    <location>
        <begin position="193"/>
        <end position="206"/>
    </location>
</feature>
<evidence type="ECO:0000256" key="5">
    <source>
        <dbReference type="ARBA" id="ARBA00023163"/>
    </source>
</evidence>
<feature type="compositionally biased region" description="Polar residues" evidence="7">
    <location>
        <begin position="157"/>
        <end position="166"/>
    </location>
</feature>
<comment type="caution">
    <text evidence="9">The sequence shown here is derived from an EMBL/GenBank/DDBJ whole genome shotgun (WGS) entry which is preliminary data.</text>
</comment>
<organism evidence="9 10">
    <name type="scientific">Penicillium brasilianum</name>
    <dbReference type="NCBI Taxonomy" id="104259"/>
    <lineage>
        <taxon>Eukaryota</taxon>
        <taxon>Fungi</taxon>
        <taxon>Dikarya</taxon>
        <taxon>Ascomycota</taxon>
        <taxon>Pezizomycotina</taxon>
        <taxon>Eurotiomycetes</taxon>
        <taxon>Eurotiomycetidae</taxon>
        <taxon>Eurotiales</taxon>
        <taxon>Aspergillaceae</taxon>
        <taxon>Penicillium</taxon>
    </lineage>
</organism>
<dbReference type="InterPro" id="IPR001138">
    <property type="entry name" value="Zn2Cys6_DnaBD"/>
</dbReference>
<dbReference type="SUPFAM" id="SSF57701">
    <property type="entry name" value="Zn2/Cys6 DNA-binding domain"/>
    <property type="match status" value="1"/>
</dbReference>
<evidence type="ECO:0000256" key="1">
    <source>
        <dbReference type="ARBA" id="ARBA00022723"/>
    </source>
</evidence>
<dbReference type="PANTHER" id="PTHR47171:SF5">
    <property type="entry name" value="ZN(II)2CYS6 TRANSCRIPTION FACTOR (EUROFUNG)"/>
    <property type="match status" value="1"/>
</dbReference>
<dbReference type="Gene3D" id="4.10.240.10">
    <property type="entry name" value="Zn(2)-C6 fungal-type DNA-binding domain"/>
    <property type="match status" value="1"/>
</dbReference>
<dbReference type="Pfam" id="PF00172">
    <property type="entry name" value="Zn_clus"/>
    <property type="match status" value="1"/>
</dbReference>
<reference evidence="10" key="1">
    <citation type="submission" date="2015-09" db="EMBL/GenBank/DDBJ databases">
        <authorList>
            <person name="Fill T.P."/>
            <person name="Baretta J.F."/>
            <person name="de Almeida L.G."/>
            <person name="Rocha M."/>
            <person name="de Souza D.H."/>
            <person name="Malavazi I."/>
            <person name="Cerdeira L.T."/>
            <person name="Hong H."/>
            <person name="Samborskyy M."/>
            <person name="de Vasconcelos A.T."/>
            <person name="Leadlay P."/>
            <person name="Rodrigues-Filho E."/>
        </authorList>
    </citation>
    <scope>NUCLEOTIDE SEQUENCE [LARGE SCALE GENOMIC DNA]</scope>
    <source>
        <strain evidence="10">LaBioMMi 136</strain>
    </source>
</reference>
<dbReference type="EMBL" id="LJBN01000118">
    <property type="protein sequence ID" value="OOQ88489.1"/>
    <property type="molecule type" value="Genomic_DNA"/>
</dbReference>
<dbReference type="Proteomes" id="UP000190744">
    <property type="component" value="Unassembled WGS sequence"/>
</dbReference>
<feature type="domain" description="Zn(2)-C6 fungal-type" evidence="8">
    <location>
        <begin position="85"/>
        <end position="121"/>
    </location>
</feature>